<feature type="domain" description="Calcineurin-like phosphoesterase" evidence="1">
    <location>
        <begin position="10"/>
        <end position="73"/>
    </location>
</feature>
<dbReference type="GO" id="GO:0016787">
    <property type="term" value="F:hydrolase activity"/>
    <property type="evidence" value="ECO:0007669"/>
    <property type="project" value="InterPro"/>
</dbReference>
<organism evidence="2 3">
    <name type="scientific">Desulfofundulus australicus DSM 11792</name>
    <dbReference type="NCBI Taxonomy" id="1121425"/>
    <lineage>
        <taxon>Bacteria</taxon>
        <taxon>Bacillati</taxon>
        <taxon>Bacillota</taxon>
        <taxon>Clostridia</taxon>
        <taxon>Eubacteriales</taxon>
        <taxon>Peptococcaceae</taxon>
        <taxon>Desulfofundulus</taxon>
    </lineage>
</organism>
<dbReference type="SUPFAM" id="SSF56300">
    <property type="entry name" value="Metallo-dependent phosphatases"/>
    <property type="match status" value="1"/>
</dbReference>
<dbReference type="PRINTS" id="PR00114">
    <property type="entry name" value="STPHPHTASE"/>
</dbReference>
<dbReference type="AlphaFoldDB" id="A0A1M5B3H9"/>
<name>A0A1M5B3H9_9FIRM</name>
<dbReference type="InterPro" id="IPR004843">
    <property type="entry name" value="Calcineurin-like_PHP"/>
</dbReference>
<dbReference type="Gene3D" id="3.60.21.10">
    <property type="match status" value="1"/>
</dbReference>
<evidence type="ECO:0000259" key="1">
    <source>
        <dbReference type="Pfam" id="PF00149"/>
    </source>
</evidence>
<evidence type="ECO:0000313" key="2">
    <source>
        <dbReference type="EMBL" id="SHF36980.1"/>
    </source>
</evidence>
<keyword evidence="3" id="KW-1185">Reference proteome</keyword>
<reference evidence="3" key="1">
    <citation type="submission" date="2016-11" db="EMBL/GenBank/DDBJ databases">
        <authorList>
            <person name="Varghese N."/>
            <person name="Submissions S."/>
        </authorList>
    </citation>
    <scope>NUCLEOTIDE SEQUENCE [LARGE SCALE GENOMIC DNA]</scope>
    <source>
        <strain evidence="3">DSM 11792</strain>
    </source>
</reference>
<sequence length="90" mass="10340">MPIESPARGPFDLVGDVHGCLLELEELLTRLGYRCRGKSWTHPRKRKVVFLGDIGDRGPFNLATINLVIKLLIWWSREMPCMYRGTTVKN</sequence>
<dbReference type="InterPro" id="IPR029052">
    <property type="entry name" value="Metallo-depent_PP-like"/>
</dbReference>
<evidence type="ECO:0000313" key="3">
    <source>
        <dbReference type="Proteomes" id="UP000184196"/>
    </source>
</evidence>
<dbReference type="EMBL" id="FQUW01000025">
    <property type="protein sequence ID" value="SHF36980.1"/>
    <property type="molecule type" value="Genomic_DNA"/>
</dbReference>
<dbReference type="Pfam" id="PF00149">
    <property type="entry name" value="Metallophos"/>
    <property type="match status" value="1"/>
</dbReference>
<dbReference type="InterPro" id="IPR006186">
    <property type="entry name" value="Ser/Thr-sp_prot-phosphatase"/>
</dbReference>
<protein>
    <submittedName>
        <fullName evidence="2">Calcineurin-like phosphoesterase</fullName>
    </submittedName>
</protein>
<dbReference type="Proteomes" id="UP000184196">
    <property type="component" value="Unassembled WGS sequence"/>
</dbReference>
<gene>
    <name evidence="2" type="ORF">SAMN02745218_02080</name>
</gene>
<accession>A0A1M5B3H9</accession>
<proteinExistence type="predicted"/>